<evidence type="ECO:0000256" key="6">
    <source>
        <dbReference type="PIRSR" id="PIRSR630616-2"/>
    </source>
</evidence>
<dbReference type="Gene3D" id="1.10.510.10">
    <property type="entry name" value="Transferase(Phosphotransferase) domain 1"/>
    <property type="match status" value="1"/>
</dbReference>
<sequence>MLEIETSAVVKKRESTRTRYVHEPIPAARAFHLQPEVVKPENLLLYSDPEATKNHQAPFIKLADFGWAVIVDRPSPPPAIPSEGVGSLWYAPPELNPPVRGAEIVSDELQAGKSDMWSTGIITYLLLTGHSPFNKALVLKDPVQREAEVIRLAAFGDINMSTKAWNMDLSPVARDFILALVRPDPAKRLSPSAGLHHAFIAAAALCADLCGSFRLCPHPSMLEDVAMRLMPVACQVAT</sequence>
<gene>
    <name evidence="9" type="primary">cmkA</name>
    <name evidence="9" type="ORF">SNAT2548_LOCUS26039</name>
</gene>
<dbReference type="InterPro" id="IPR030616">
    <property type="entry name" value="Aur-like"/>
</dbReference>
<dbReference type="SUPFAM" id="SSF56112">
    <property type="entry name" value="Protein kinase-like (PK-like)"/>
    <property type="match status" value="1"/>
</dbReference>
<evidence type="ECO:0000313" key="10">
    <source>
        <dbReference type="Proteomes" id="UP000604046"/>
    </source>
</evidence>
<dbReference type="GO" id="GO:0004674">
    <property type="term" value="F:protein serine/threonine kinase activity"/>
    <property type="evidence" value="ECO:0007669"/>
    <property type="project" value="UniProtKB-KW"/>
</dbReference>
<keyword evidence="2" id="KW-0808">Transferase</keyword>
<feature type="cross-link" description="Glycyl lysine isopeptide (Lys-Gly) (interchain with G-Cter in SUMO2)" evidence="7">
    <location>
        <position position="39"/>
    </location>
</feature>
<evidence type="ECO:0000256" key="4">
    <source>
        <dbReference type="ARBA" id="ARBA00022777"/>
    </source>
</evidence>
<protein>
    <submittedName>
        <fullName evidence="9">CmkA protein</fullName>
    </submittedName>
</protein>
<evidence type="ECO:0000256" key="2">
    <source>
        <dbReference type="ARBA" id="ARBA00022679"/>
    </source>
</evidence>
<dbReference type="PROSITE" id="PS50011">
    <property type="entry name" value="PROTEIN_KINASE_DOM"/>
    <property type="match status" value="1"/>
</dbReference>
<feature type="binding site" evidence="6">
    <location>
        <begin position="41"/>
        <end position="42"/>
    </location>
    <ligand>
        <name>ATP</name>
        <dbReference type="ChEBI" id="CHEBI:30616"/>
    </ligand>
</feature>
<feature type="domain" description="Protein kinase" evidence="8">
    <location>
        <begin position="1"/>
        <end position="200"/>
    </location>
</feature>
<keyword evidence="5 6" id="KW-0067">ATP-binding</keyword>
<evidence type="ECO:0000256" key="5">
    <source>
        <dbReference type="ARBA" id="ARBA00022840"/>
    </source>
</evidence>
<keyword evidence="10" id="KW-1185">Reference proteome</keyword>
<reference evidence="9" key="1">
    <citation type="submission" date="2021-02" db="EMBL/GenBank/DDBJ databases">
        <authorList>
            <person name="Dougan E. K."/>
            <person name="Rhodes N."/>
            <person name="Thang M."/>
            <person name="Chan C."/>
        </authorList>
    </citation>
    <scope>NUCLEOTIDE SEQUENCE</scope>
</reference>
<dbReference type="OrthoDB" id="447029at2759"/>
<dbReference type="PANTHER" id="PTHR24350">
    <property type="entry name" value="SERINE/THREONINE-PROTEIN KINASE IAL-RELATED"/>
    <property type="match status" value="1"/>
</dbReference>
<dbReference type="EMBL" id="CAJNDS010002414">
    <property type="protein sequence ID" value="CAE7466175.1"/>
    <property type="molecule type" value="Genomic_DNA"/>
</dbReference>
<dbReference type="SMART" id="SM00220">
    <property type="entry name" value="S_TKc"/>
    <property type="match status" value="1"/>
</dbReference>
<keyword evidence="3 6" id="KW-0547">Nucleotide-binding</keyword>
<dbReference type="AlphaFoldDB" id="A0A812S784"/>
<dbReference type="InterPro" id="IPR000719">
    <property type="entry name" value="Prot_kinase_dom"/>
</dbReference>
<evidence type="ECO:0000256" key="7">
    <source>
        <dbReference type="PIRSR" id="PIRSR630616-3"/>
    </source>
</evidence>
<keyword evidence="4" id="KW-0418">Kinase</keyword>
<evidence type="ECO:0000313" key="9">
    <source>
        <dbReference type="EMBL" id="CAE7466175.1"/>
    </source>
</evidence>
<proteinExistence type="predicted"/>
<keyword evidence="1" id="KW-0723">Serine/threonine-protein kinase</keyword>
<dbReference type="Proteomes" id="UP000604046">
    <property type="component" value="Unassembled WGS sequence"/>
</dbReference>
<dbReference type="GO" id="GO:0005524">
    <property type="term" value="F:ATP binding"/>
    <property type="evidence" value="ECO:0007669"/>
    <property type="project" value="UniProtKB-KW"/>
</dbReference>
<dbReference type="InterPro" id="IPR011009">
    <property type="entry name" value="Kinase-like_dom_sf"/>
</dbReference>
<evidence type="ECO:0000256" key="1">
    <source>
        <dbReference type="ARBA" id="ARBA00022527"/>
    </source>
</evidence>
<accession>A0A812S784</accession>
<feature type="binding site" evidence="6">
    <location>
        <position position="64"/>
    </location>
    <ligand>
        <name>ATP</name>
        <dbReference type="ChEBI" id="CHEBI:30616"/>
    </ligand>
</feature>
<evidence type="ECO:0000259" key="8">
    <source>
        <dbReference type="PROSITE" id="PS50011"/>
    </source>
</evidence>
<comment type="caution">
    <text evidence="9">The sequence shown here is derived from an EMBL/GenBank/DDBJ whole genome shotgun (WGS) entry which is preliminary data.</text>
</comment>
<organism evidence="9 10">
    <name type="scientific">Symbiodinium natans</name>
    <dbReference type="NCBI Taxonomy" id="878477"/>
    <lineage>
        <taxon>Eukaryota</taxon>
        <taxon>Sar</taxon>
        <taxon>Alveolata</taxon>
        <taxon>Dinophyceae</taxon>
        <taxon>Suessiales</taxon>
        <taxon>Symbiodiniaceae</taxon>
        <taxon>Symbiodinium</taxon>
    </lineage>
</organism>
<evidence type="ECO:0000256" key="3">
    <source>
        <dbReference type="ARBA" id="ARBA00022741"/>
    </source>
</evidence>
<dbReference type="Pfam" id="PF00069">
    <property type="entry name" value="Pkinase"/>
    <property type="match status" value="1"/>
</dbReference>
<name>A0A812S784_9DINO</name>